<feature type="region of interest" description="Disordered" evidence="3">
    <location>
        <begin position="46"/>
        <end position="82"/>
    </location>
</feature>
<accession>A0A603KWL4</accession>
<dbReference type="Pfam" id="PF03592">
    <property type="entry name" value="Terminase_2"/>
    <property type="match status" value="1"/>
</dbReference>
<reference evidence="4" key="1">
    <citation type="submission" date="2018-07" db="EMBL/GenBank/DDBJ databases">
        <authorList>
            <consortium name="PulseNet: The National Subtyping Network for Foodborne Disease Surveillance"/>
            <person name="Tarr C.L."/>
            <person name="Trees E."/>
            <person name="Katz L.S."/>
            <person name="Carleton-Romer H.A."/>
            <person name="Stroika S."/>
            <person name="Kucerova Z."/>
            <person name="Roache K.F."/>
            <person name="Sabol A.L."/>
            <person name="Besser J."/>
            <person name="Gerner-Smidt P."/>
        </authorList>
    </citation>
    <scope>NUCLEOTIDE SEQUENCE [LARGE SCALE GENOMIC DNA]</scope>
    <source>
        <strain evidence="4">PNUSAS018503</strain>
    </source>
</reference>
<organism evidence="4">
    <name type="scientific">Salmonella enterica</name>
    <name type="common">Salmonella choleraesuis</name>
    <dbReference type="NCBI Taxonomy" id="28901"/>
    <lineage>
        <taxon>Bacteria</taxon>
        <taxon>Pseudomonadati</taxon>
        <taxon>Pseudomonadota</taxon>
        <taxon>Gammaproteobacteria</taxon>
        <taxon>Enterobacterales</taxon>
        <taxon>Enterobacteriaceae</taxon>
        <taxon>Salmonella</taxon>
    </lineage>
</organism>
<dbReference type="InterPro" id="IPR005335">
    <property type="entry name" value="Terminase_ssu"/>
</dbReference>
<evidence type="ECO:0000256" key="2">
    <source>
        <dbReference type="ARBA" id="ARBA00023219"/>
    </source>
</evidence>
<evidence type="ECO:0000256" key="1">
    <source>
        <dbReference type="ARBA" id="ARBA00022612"/>
    </source>
</evidence>
<dbReference type="EMBL" id="AAKOJA010000006">
    <property type="protein sequence ID" value="ECT9425888.1"/>
    <property type="molecule type" value="Genomic_DNA"/>
</dbReference>
<proteinExistence type="predicted"/>
<dbReference type="Proteomes" id="UP000839904">
    <property type="component" value="Unassembled WGS sequence"/>
</dbReference>
<feature type="compositionally biased region" description="Polar residues" evidence="3">
    <location>
        <begin position="60"/>
        <end position="82"/>
    </location>
</feature>
<dbReference type="PANTHER" id="PTHR41328">
    <property type="entry name" value="TERMINASE SMALL SUBUNIT-RELATED"/>
    <property type="match status" value="1"/>
</dbReference>
<dbReference type="Gene3D" id="1.10.10.1400">
    <property type="entry name" value="Terminase, small subunit, N-terminal DNA-binding domain, HTH motif"/>
    <property type="match status" value="1"/>
</dbReference>
<dbReference type="AlphaFoldDB" id="A0A603KWL4"/>
<sequence length="335" mass="37799">MAKPDWGALQHQFLAEHAKSGISPKDWCEAQGLNYATARRYIKKTTAQSAQKNAQKKVRNTQIEQPPTTAQHKQSSTDAQTDTQEIAQPFNLRNYGLNDMQIRFVEEYLLDLNRTAAYKRAGYKGEGNTAYVNASRLLRNAKVSQAIRDALDERSRRVKVTQDEVLKWWWDIATADATQLTEHHRGCCRYCWGLGFNYQWRDAVEFEEAEEKVKGKKGARLPKDTGGYGYNGTLDPNPDCPRCDGVGISRPVFHDTRDLKGAERRLFAGIKEGKFGLEMITRNQDEAMKMIAQHLGMLKTKTELSGPNGEPIQHNHTVSAEDLTDEQLAAIIAGK</sequence>
<evidence type="ECO:0000313" key="4">
    <source>
        <dbReference type="EMBL" id="ECT9425888.1"/>
    </source>
</evidence>
<evidence type="ECO:0000256" key="3">
    <source>
        <dbReference type="SAM" id="MobiDB-lite"/>
    </source>
</evidence>
<dbReference type="InterPro" id="IPR052404">
    <property type="entry name" value="SPP1-like_terminase"/>
</dbReference>
<dbReference type="InterPro" id="IPR038713">
    <property type="entry name" value="Terminase_Gp1_N_sf"/>
</dbReference>
<comment type="caution">
    <text evidence="4">The sequence shown here is derived from an EMBL/GenBank/DDBJ whole genome shotgun (WGS) entry which is preliminary data.</text>
</comment>
<protein>
    <submittedName>
        <fullName evidence="4">Terminase small subunit</fullName>
    </submittedName>
</protein>
<name>A0A603KWL4_SALER</name>
<keyword evidence="2" id="KW-0231">Viral genome packaging</keyword>
<gene>
    <name evidence="4" type="ORF">CG587_15370</name>
</gene>
<keyword evidence="1" id="KW-1188">Viral release from host cell</keyword>
<dbReference type="PANTHER" id="PTHR41328:SF2">
    <property type="entry name" value="TERMINASE SMALL SUBUNIT"/>
    <property type="match status" value="1"/>
</dbReference>
<dbReference type="GO" id="GO:0051276">
    <property type="term" value="P:chromosome organization"/>
    <property type="evidence" value="ECO:0007669"/>
    <property type="project" value="InterPro"/>
</dbReference>